<dbReference type="CDD" id="cd08983">
    <property type="entry name" value="GH43_Bt3655-like"/>
    <property type="match status" value="1"/>
</dbReference>
<reference evidence="1 2" key="1">
    <citation type="submission" date="2018-05" db="EMBL/GenBank/DDBJ databases">
        <title>Genomic Encyclopedia of Type Strains, Phase IV (KMG-IV): sequencing the most valuable type-strain genomes for metagenomic binning, comparative biology and taxonomic classification.</title>
        <authorList>
            <person name="Goeker M."/>
        </authorList>
    </citation>
    <scope>NUCLEOTIDE SEQUENCE [LARGE SCALE GENOMIC DNA]</scope>
    <source>
        <strain evidence="1 2">DSM 22440</strain>
    </source>
</reference>
<dbReference type="InterPro" id="IPR050727">
    <property type="entry name" value="GH43_arabinanases"/>
</dbReference>
<dbReference type="EMBL" id="QJJR01000006">
    <property type="protein sequence ID" value="PXW90989.1"/>
    <property type="molecule type" value="Genomic_DNA"/>
</dbReference>
<evidence type="ECO:0008006" key="3">
    <source>
        <dbReference type="Google" id="ProtNLM"/>
    </source>
</evidence>
<dbReference type="PANTHER" id="PTHR43301:SF3">
    <property type="entry name" value="ARABINAN ENDO-1,5-ALPHA-L-ARABINOSIDASE A-RELATED"/>
    <property type="match status" value="1"/>
</dbReference>
<dbReference type="RefSeq" id="WP_110251329.1">
    <property type="nucleotide sequence ID" value="NZ_QJJR01000006.1"/>
</dbReference>
<keyword evidence="2" id="KW-1185">Reference proteome</keyword>
<evidence type="ECO:0000313" key="2">
    <source>
        <dbReference type="Proteomes" id="UP000247922"/>
    </source>
</evidence>
<evidence type="ECO:0000313" key="1">
    <source>
        <dbReference type="EMBL" id="PXW90989.1"/>
    </source>
</evidence>
<dbReference type="Proteomes" id="UP000247922">
    <property type="component" value="Unassembled WGS sequence"/>
</dbReference>
<dbReference type="AlphaFoldDB" id="A0A2V3WQL6"/>
<dbReference type="OrthoDB" id="9758923at2"/>
<accession>A0A2V3WQL6</accession>
<dbReference type="SUPFAM" id="SSF75005">
    <property type="entry name" value="Arabinanase/levansucrase/invertase"/>
    <property type="match status" value="1"/>
</dbReference>
<name>A0A2V3WQL6_9BACI</name>
<dbReference type="InterPro" id="IPR023296">
    <property type="entry name" value="Glyco_hydro_beta-prop_sf"/>
</dbReference>
<dbReference type="Gene3D" id="2.115.10.20">
    <property type="entry name" value="Glycosyl hydrolase domain, family 43"/>
    <property type="match status" value="1"/>
</dbReference>
<dbReference type="PANTHER" id="PTHR43301">
    <property type="entry name" value="ARABINAN ENDO-1,5-ALPHA-L-ARABINOSIDASE"/>
    <property type="match status" value="1"/>
</dbReference>
<proteinExistence type="predicted"/>
<sequence>MHHYLFVHFKEKTTPDGEQVYFGLSKDGFNWEPVHDGQPILWSYHGDKGVRDFTITRTRKNTFVILATDLSLSYGLRNQYQNDWSNIVKNGSHMFAKWESDDLIHWSKQAMITLGDDTFGCMWAPDIIYDSIADNYLVHWSSPRRHDNFEKMAIYYARTKDFKQFTEPKLLYEKSDSTVIDSAMYQIDDVFYLFVKSFNNPEGVILLKSANITGPFKRVERFDQTIQTLPSPLFEAPTGFLTNDGAFALFLDYYGVKGKGQGYVPFISEDIHQGRFKKATQSFTFPYGFKHGTVLSISADEYHRLKTHQFEE</sequence>
<organism evidence="1 2">
    <name type="scientific">Streptohalobacillus salinus</name>
    <dbReference type="NCBI Taxonomy" id="621096"/>
    <lineage>
        <taxon>Bacteria</taxon>
        <taxon>Bacillati</taxon>
        <taxon>Bacillota</taxon>
        <taxon>Bacilli</taxon>
        <taxon>Bacillales</taxon>
        <taxon>Bacillaceae</taxon>
        <taxon>Streptohalobacillus</taxon>
    </lineage>
</organism>
<protein>
    <recommendedName>
        <fullName evidence="3">Glycosyl hydrolase family 43</fullName>
    </recommendedName>
</protein>
<gene>
    <name evidence="1" type="ORF">DES38_10623</name>
</gene>
<comment type="caution">
    <text evidence="1">The sequence shown here is derived from an EMBL/GenBank/DDBJ whole genome shotgun (WGS) entry which is preliminary data.</text>
</comment>